<dbReference type="NCBIfam" id="TIGR02734">
    <property type="entry name" value="crtI_fam"/>
    <property type="match status" value="1"/>
</dbReference>
<reference evidence="8 9" key="1">
    <citation type="submission" date="2013-08" db="EMBL/GenBank/DDBJ databases">
        <title>Genome sequencing of Cellulomonas bogoriensis 69B4.</title>
        <authorList>
            <person name="Chen F."/>
            <person name="Li Y."/>
            <person name="Wang G."/>
        </authorList>
    </citation>
    <scope>NUCLEOTIDE SEQUENCE [LARGE SCALE GENOMIC DNA]</scope>
    <source>
        <strain evidence="8 9">69B4</strain>
    </source>
</reference>
<dbReference type="SUPFAM" id="SSF51905">
    <property type="entry name" value="FAD/NAD(P)-binding domain"/>
    <property type="match status" value="1"/>
</dbReference>
<evidence type="ECO:0000256" key="2">
    <source>
        <dbReference type="ARBA" id="ARBA00022746"/>
    </source>
</evidence>
<comment type="pathway">
    <text evidence="1 4">Carotenoid biosynthesis.</text>
</comment>
<dbReference type="Gene3D" id="3.50.50.60">
    <property type="entry name" value="FAD/NAD(P)-binding domain"/>
    <property type="match status" value="2"/>
</dbReference>
<dbReference type="PANTHER" id="PTHR43734:SF1">
    <property type="entry name" value="PHYTOENE DESATURASE"/>
    <property type="match status" value="1"/>
</dbReference>
<evidence type="ECO:0000256" key="1">
    <source>
        <dbReference type="ARBA" id="ARBA00004829"/>
    </source>
</evidence>
<dbReference type="GO" id="GO:0016117">
    <property type="term" value="P:carotenoid biosynthetic process"/>
    <property type="evidence" value="ECO:0007669"/>
    <property type="project" value="UniProtKB-KW"/>
</dbReference>
<dbReference type="InterPro" id="IPR036188">
    <property type="entry name" value="FAD/NAD-bd_sf"/>
</dbReference>
<accession>A0A0A0BV87</accession>
<keyword evidence="2 4" id="KW-0125">Carotenoid biosynthesis</keyword>
<sequence length="558" mass="59434">MEPAAAAPRAVVIGGGIAGLATAALLAREGHTVTLLEARDDVGGRAATWRRDGFTFDIGPSWYLMPEVFDHFFRLLGTTTAEQLDLVRLDPAYRVFYEKHDPLDVRSDLEDTVRLFEQVEPGAGKKIRAYLASATLTYRTALDNFLYTTFASLLPLANSDVTMRAPLLLRLLTQSLEARIAATVTDTRLRQILGYPAVFLGSAPKLTPSMYHLMSHLDLVDGVLYPQGGFGRLIGSIHDLAVAHGVDVRTGARALAVTTAATSGRTGRSRVAGALPGRAPAQATGVRYQDASGAVHDLPADVVVSTADLHHTEQDLLPPHLRTRSRRWWRKQVPGPSTVMVYLGVRGSLPQLAHHSLMFADSWDETFERIFAPLGPEPVTMPDPTSVYVSRVTDTDAGAAPEGHENLVILLPVPADPRLGHGGVDGGGDPWVEALADAAIAQISAWADVPDLAERVVVRRTLGPADWAEDLASWRGTALGPAHTLRQSAMFRAGNTSRKVAGLYFAGGSVIPGIGLPMCLISAELVVKRLRGDTSTGPLTEPSAPAPGPVPTSAGGGA</sequence>
<keyword evidence="6" id="KW-1133">Transmembrane helix</keyword>
<evidence type="ECO:0000313" key="8">
    <source>
        <dbReference type="EMBL" id="KGM11607.1"/>
    </source>
</evidence>
<dbReference type="InterPro" id="IPR002937">
    <property type="entry name" value="Amino_oxidase"/>
</dbReference>
<dbReference type="GO" id="GO:0016491">
    <property type="term" value="F:oxidoreductase activity"/>
    <property type="evidence" value="ECO:0007669"/>
    <property type="project" value="UniProtKB-KW"/>
</dbReference>
<dbReference type="Proteomes" id="UP000054314">
    <property type="component" value="Unassembled WGS sequence"/>
</dbReference>
<dbReference type="EMBL" id="AXCZ01000111">
    <property type="protein sequence ID" value="KGM11607.1"/>
    <property type="molecule type" value="Genomic_DNA"/>
</dbReference>
<evidence type="ECO:0000256" key="5">
    <source>
        <dbReference type="SAM" id="MobiDB-lite"/>
    </source>
</evidence>
<dbReference type="RefSeq" id="WP_035061114.1">
    <property type="nucleotide sequence ID" value="NZ_AXCZ01000111.1"/>
</dbReference>
<dbReference type="AlphaFoldDB" id="A0A0A0BV87"/>
<name>A0A0A0BV87_9CELL</name>
<keyword evidence="6" id="KW-0812">Transmembrane</keyword>
<dbReference type="Pfam" id="PF01593">
    <property type="entry name" value="Amino_oxidase"/>
    <property type="match status" value="1"/>
</dbReference>
<evidence type="ECO:0000256" key="3">
    <source>
        <dbReference type="ARBA" id="ARBA00023002"/>
    </source>
</evidence>
<evidence type="ECO:0000259" key="7">
    <source>
        <dbReference type="Pfam" id="PF01593"/>
    </source>
</evidence>
<organism evidence="8 9">
    <name type="scientific">Cellulomonas bogoriensis 69B4 = DSM 16987</name>
    <dbReference type="NCBI Taxonomy" id="1386082"/>
    <lineage>
        <taxon>Bacteria</taxon>
        <taxon>Bacillati</taxon>
        <taxon>Actinomycetota</taxon>
        <taxon>Actinomycetes</taxon>
        <taxon>Micrococcales</taxon>
        <taxon>Cellulomonadaceae</taxon>
        <taxon>Cellulomonas</taxon>
    </lineage>
</organism>
<comment type="similarity">
    <text evidence="4">Belongs to the carotenoid/retinoid oxidoreductase family.</text>
</comment>
<dbReference type="PANTHER" id="PTHR43734">
    <property type="entry name" value="PHYTOENE DESATURASE"/>
    <property type="match status" value="1"/>
</dbReference>
<feature type="domain" description="Amine oxidase" evidence="7">
    <location>
        <begin position="17"/>
        <end position="529"/>
    </location>
</feature>
<evidence type="ECO:0000256" key="6">
    <source>
        <dbReference type="SAM" id="Phobius"/>
    </source>
</evidence>
<feature type="transmembrane region" description="Helical" evidence="6">
    <location>
        <begin position="501"/>
        <end position="521"/>
    </location>
</feature>
<keyword evidence="6" id="KW-0472">Membrane</keyword>
<keyword evidence="3 4" id="KW-0560">Oxidoreductase</keyword>
<feature type="region of interest" description="Disordered" evidence="5">
    <location>
        <begin position="534"/>
        <end position="558"/>
    </location>
</feature>
<evidence type="ECO:0000256" key="4">
    <source>
        <dbReference type="RuleBase" id="RU362075"/>
    </source>
</evidence>
<proteinExistence type="inferred from homology"/>
<keyword evidence="9" id="KW-1185">Reference proteome</keyword>
<comment type="caution">
    <text evidence="8">The sequence shown here is derived from an EMBL/GenBank/DDBJ whole genome shotgun (WGS) entry which is preliminary data.</text>
</comment>
<dbReference type="InterPro" id="IPR014105">
    <property type="entry name" value="Carotenoid/retinoid_OxRdtase"/>
</dbReference>
<evidence type="ECO:0000313" key="9">
    <source>
        <dbReference type="Proteomes" id="UP000054314"/>
    </source>
</evidence>
<gene>
    <name evidence="8" type="ORF">N869_02650</name>
</gene>
<protein>
    <submittedName>
        <fullName evidence="8">Phytoene dehydrogenase</fullName>
    </submittedName>
</protein>